<dbReference type="InterPro" id="IPR011009">
    <property type="entry name" value="Kinase-like_dom_sf"/>
</dbReference>
<feature type="region of interest" description="Disordered" evidence="14">
    <location>
        <begin position="563"/>
        <end position="651"/>
    </location>
</feature>
<dbReference type="GeneTree" id="ENSGT00940000160136"/>
<evidence type="ECO:0000256" key="9">
    <source>
        <dbReference type="ARBA" id="ARBA00022840"/>
    </source>
</evidence>
<keyword evidence="10" id="KW-0460">Magnesium</keyword>
<sequence>MDNYQVIRLIGEGAFGKAFLVQAKTDNKECVIKEINLTKMPLKEKENSKKEVSFLAKMKHPNIVTFLGSFEEKRNLYIVMEYCDGGDLMRRINQQQGILFEEDQILDWFVQICLGLKHIHDRKVLHRDIKAQNIFLTNSGMVAKLGDFGIARMLNNTMELAHTCIGTPYYLSPEICDNRPYNNKTDMWSLGCVLYEMCTLKHPFEANNLRHLVLKISRGHFAPITAKYSYDLRMLVSQLFKINSRDRPSINSVLKRQFLEKRISKYLSPEESSLMYKVTFSSSFFQVLIECRSYWNSYPWFEEYLQRRLEAQQYKLKVEKQLGLRPSSGDPYFNRIQRQEVRSDQPVERQQRHTRRNEADEEVLSCKKKNNIVKQNRIERKALERKHKTKGGVKFEIKLDGEIPKVVLQEKEEEEEEEIDRFNQTLTFESGDNLRQINWEDIFQSISEQSPEEGAEIQETAECKTSTENYVYTDKENRKQWEQGPPQTLLNVLADAEVTSTCSTLAAGDLGQVIVMAEENLRSRQHWKEGPPNTLLNALAGAELFHSTMAEDELCREDTLKHWRSKDGEGEEKETSSDIVVDEERLEPRSDDDDTNFEESEDELEEELVESLQNVIDGGKERTDGEEKQDQPPGKECKEADKGNEETSDSG</sequence>
<dbReference type="Proteomes" id="UP000008672">
    <property type="component" value="Unassembled WGS sequence"/>
</dbReference>
<dbReference type="Gene3D" id="1.10.510.10">
    <property type="entry name" value="Transferase(Phosphotransferase) domain 1"/>
    <property type="match status" value="1"/>
</dbReference>
<evidence type="ECO:0000256" key="10">
    <source>
        <dbReference type="ARBA" id="ARBA00022842"/>
    </source>
</evidence>
<dbReference type="GO" id="GO:0005524">
    <property type="term" value="F:ATP binding"/>
    <property type="evidence" value="ECO:0007669"/>
    <property type="project" value="UniProtKB-UniRule"/>
</dbReference>
<evidence type="ECO:0000256" key="12">
    <source>
        <dbReference type="ARBA" id="ARBA00048679"/>
    </source>
</evidence>
<keyword evidence="4" id="KW-0723">Serine/threonine-protein kinase</keyword>
<keyword evidence="9 13" id="KW-0067">ATP-binding</keyword>
<comment type="cofactor">
    <cofactor evidence="1">
        <name>Mg(2+)</name>
        <dbReference type="ChEBI" id="CHEBI:18420"/>
    </cofactor>
</comment>
<dbReference type="EMBL" id="AFYH01135118">
    <property type="status" value="NOT_ANNOTATED_CDS"/>
    <property type="molecule type" value="Genomic_DNA"/>
</dbReference>
<feature type="compositionally biased region" description="Basic and acidic residues" evidence="14">
    <location>
        <begin position="337"/>
        <end position="351"/>
    </location>
</feature>
<dbReference type="OMA" id="RQWDARA"/>
<dbReference type="AlphaFoldDB" id="H2ZV00"/>
<protein>
    <recommendedName>
        <fullName evidence="3">non-specific serine/threonine protein kinase</fullName>
        <ecNumber evidence="3">2.7.11.1</ecNumber>
    </recommendedName>
</protein>
<dbReference type="Ensembl" id="ENSLACT00000001232.1">
    <property type="protein sequence ID" value="ENSLACP00000001221.1"/>
    <property type="gene ID" value="ENSLACG00000001095.1"/>
</dbReference>
<keyword evidence="8" id="KW-0418">Kinase</keyword>
<dbReference type="HOGENOM" id="CLU_000288_63_39_1"/>
<proteinExistence type="inferred from homology"/>
<dbReference type="InterPro" id="IPR017441">
    <property type="entry name" value="Protein_kinase_ATP_BS"/>
</dbReference>
<comment type="catalytic activity">
    <reaction evidence="11">
        <text>L-threonyl-[protein] + ATP = O-phospho-L-threonyl-[protein] + ADP + H(+)</text>
        <dbReference type="Rhea" id="RHEA:46608"/>
        <dbReference type="Rhea" id="RHEA-COMP:11060"/>
        <dbReference type="Rhea" id="RHEA-COMP:11605"/>
        <dbReference type="ChEBI" id="CHEBI:15378"/>
        <dbReference type="ChEBI" id="CHEBI:30013"/>
        <dbReference type="ChEBI" id="CHEBI:30616"/>
        <dbReference type="ChEBI" id="CHEBI:61977"/>
        <dbReference type="ChEBI" id="CHEBI:456216"/>
        <dbReference type="EC" id="2.7.11.1"/>
    </reaction>
</comment>
<dbReference type="FunFam" id="3.30.200.20:FF:000097">
    <property type="entry name" value="Probable serine/threonine-protein kinase nek1"/>
    <property type="match status" value="1"/>
</dbReference>
<dbReference type="PROSITE" id="PS50011">
    <property type="entry name" value="PROTEIN_KINASE_DOM"/>
    <property type="match status" value="1"/>
</dbReference>
<dbReference type="Gene3D" id="3.30.200.20">
    <property type="entry name" value="Phosphorylase Kinase, domain 1"/>
    <property type="match status" value="1"/>
</dbReference>
<dbReference type="InterPro" id="IPR000719">
    <property type="entry name" value="Prot_kinase_dom"/>
</dbReference>
<reference evidence="16" key="3">
    <citation type="submission" date="2025-09" db="UniProtKB">
        <authorList>
            <consortium name="Ensembl"/>
        </authorList>
    </citation>
    <scope>IDENTIFICATION</scope>
</reference>
<dbReference type="PANTHER" id="PTHR44899:SF1">
    <property type="entry name" value="SERINE_THREONINE-PROTEIN KINASE NEK5"/>
    <property type="match status" value="1"/>
</dbReference>
<dbReference type="SUPFAM" id="SSF56112">
    <property type="entry name" value="Protein kinase-like (PK-like)"/>
    <property type="match status" value="1"/>
</dbReference>
<evidence type="ECO:0000256" key="8">
    <source>
        <dbReference type="ARBA" id="ARBA00022777"/>
    </source>
</evidence>
<keyword evidence="7 13" id="KW-0547">Nucleotide-binding</keyword>
<evidence type="ECO:0000313" key="17">
    <source>
        <dbReference type="Proteomes" id="UP000008672"/>
    </source>
</evidence>
<name>H2ZV00_LATCH</name>
<dbReference type="GO" id="GO:0004674">
    <property type="term" value="F:protein serine/threonine kinase activity"/>
    <property type="evidence" value="ECO:0007669"/>
    <property type="project" value="UniProtKB-KW"/>
</dbReference>
<feature type="compositionally biased region" description="Basic and acidic residues" evidence="14">
    <location>
        <begin position="563"/>
        <end position="589"/>
    </location>
</feature>
<dbReference type="SMART" id="SM00220">
    <property type="entry name" value="S_TKc"/>
    <property type="match status" value="1"/>
</dbReference>
<keyword evidence="17" id="KW-1185">Reference proteome</keyword>
<dbReference type="EC" id="2.7.11.1" evidence="3"/>
<feature type="binding site" evidence="13">
    <location>
        <position position="43"/>
    </location>
    <ligand>
        <name>ATP</name>
        <dbReference type="ChEBI" id="CHEBI:30616"/>
    </ligand>
</feature>
<dbReference type="EMBL" id="AFYH01135120">
    <property type="status" value="NOT_ANNOTATED_CDS"/>
    <property type="molecule type" value="Genomic_DNA"/>
</dbReference>
<feature type="compositionally biased region" description="Acidic residues" evidence="14">
    <location>
        <begin position="590"/>
        <end position="609"/>
    </location>
</feature>
<comment type="similarity">
    <text evidence="2">Belongs to the protein kinase superfamily. NEK Ser/Thr protein kinase family. NIMA subfamily.</text>
</comment>
<keyword evidence="6" id="KW-0479">Metal-binding</keyword>
<evidence type="ECO:0000256" key="2">
    <source>
        <dbReference type="ARBA" id="ARBA00010886"/>
    </source>
</evidence>
<evidence type="ECO:0000256" key="5">
    <source>
        <dbReference type="ARBA" id="ARBA00022679"/>
    </source>
</evidence>
<organism evidence="16 17">
    <name type="scientific">Latimeria chalumnae</name>
    <name type="common">Coelacanth</name>
    <dbReference type="NCBI Taxonomy" id="7897"/>
    <lineage>
        <taxon>Eukaryota</taxon>
        <taxon>Metazoa</taxon>
        <taxon>Chordata</taxon>
        <taxon>Craniata</taxon>
        <taxon>Vertebrata</taxon>
        <taxon>Euteleostomi</taxon>
        <taxon>Coelacanthiformes</taxon>
        <taxon>Coelacanthidae</taxon>
        <taxon>Latimeria</taxon>
    </lineage>
</organism>
<evidence type="ECO:0000313" key="16">
    <source>
        <dbReference type="Ensembl" id="ENSLACP00000001221.1"/>
    </source>
</evidence>
<evidence type="ECO:0000256" key="7">
    <source>
        <dbReference type="ARBA" id="ARBA00022741"/>
    </source>
</evidence>
<feature type="region of interest" description="Disordered" evidence="14">
    <location>
        <begin position="337"/>
        <end position="360"/>
    </location>
</feature>
<feature type="domain" description="Protein kinase" evidence="15">
    <location>
        <begin position="4"/>
        <end position="259"/>
    </location>
</feature>
<evidence type="ECO:0000256" key="6">
    <source>
        <dbReference type="ARBA" id="ARBA00022723"/>
    </source>
</evidence>
<dbReference type="Pfam" id="PF00069">
    <property type="entry name" value="Pkinase"/>
    <property type="match status" value="1"/>
</dbReference>
<reference evidence="17" key="1">
    <citation type="submission" date="2011-08" db="EMBL/GenBank/DDBJ databases">
        <title>The draft genome of Latimeria chalumnae.</title>
        <authorList>
            <person name="Di Palma F."/>
            <person name="Alfoldi J."/>
            <person name="Johnson J."/>
            <person name="Berlin A."/>
            <person name="Gnerre S."/>
            <person name="Jaffe D."/>
            <person name="MacCallum I."/>
            <person name="Young S."/>
            <person name="Walker B.J."/>
            <person name="Lander E."/>
            <person name="Lindblad-Toh K."/>
        </authorList>
    </citation>
    <scope>NUCLEOTIDE SEQUENCE [LARGE SCALE GENOMIC DNA]</scope>
    <source>
        <strain evidence="17">Wild caught</strain>
    </source>
</reference>
<reference evidence="16" key="2">
    <citation type="submission" date="2025-08" db="UniProtKB">
        <authorList>
            <consortium name="Ensembl"/>
        </authorList>
    </citation>
    <scope>IDENTIFICATION</scope>
</reference>
<evidence type="ECO:0000256" key="13">
    <source>
        <dbReference type="PROSITE-ProRule" id="PRU10141"/>
    </source>
</evidence>
<feature type="compositionally biased region" description="Basic and acidic residues" evidence="14">
    <location>
        <begin position="618"/>
        <end position="645"/>
    </location>
</feature>
<dbReference type="PROSITE" id="PS00107">
    <property type="entry name" value="PROTEIN_KINASE_ATP"/>
    <property type="match status" value="1"/>
</dbReference>
<evidence type="ECO:0000256" key="14">
    <source>
        <dbReference type="SAM" id="MobiDB-lite"/>
    </source>
</evidence>
<dbReference type="PANTHER" id="PTHR44899">
    <property type="entry name" value="CAMK FAMILY PROTEIN KINASE"/>
    <property type="match status" value="1"/>
</dbReference>
<evidence type="ECO:0000256" key="1">
    <source>
        <dbReference type="ARBA" id="ARBA00001946"/>
    </source>
</evidence>
<dbReference type="FunCoup" id="H2ZV00">
    <property type="interactions" value="326"/>
</dbReference>
<dbReference type="EMBL" id="AFYH01135123">
    <property type="status" value="NOT_ANNOTATED_CDS"/>
    <property type="molecule type" value="Genomic_DNA"/>
</dbReference>
<dbReference type="InParanoid" id="H2ZV00"/>
<evidence type="ECO:0000256" key="4">
    <source>
        <dbReference type="ARBA" id="ARBA00022527"/>
    </source>
</evidence>
<dbReference type="InterPro" id="IPR051131">
    <property type="entry name" value="NEK_Ser/Thr_kinase_NIMA"/>
</dbReference>
<keyword evidence="5" id="KW-0808">Transferase</keyword>
<dbReference type="EMBL" id="AFYH01135121">
    <property type="status" value="NOT_ANNOTATED_CDS"/>
    <property type="molecule type" value="Genomic_DNA"/>
</dbReference>
<dbReference type="PROSITE" id="PS00108">
    <property type="entry name" value="PROTEIN_KINASE_ST"/>
    <property type="match status" value="1"/>
</dbReference>
<evidence type="ECO:0000256" key="11">
    <source>
        <dbReference type="ARBA" id="ARBA00047899"/>
    </source>
</evidence>
<dbReference type="eggNOG" id="KOG0589">
    <property type="taxonomic scope" value="Eukaryota"/>
</dbReference>
<dbReference type="STRING" id="7897.ENSLACP00000001221"/>
<dbReference type="FunFam" id="1.10.510.10:FF:000172">
    <property type="entry name" value="serine/threonine-protein kinase Nek1 isoform X1"/>
    <property type="match status" value="1"/>
</dbReference>
<dbReference type="EMBL" id="AFYH01135119">
    <property type="status" value="NOT_ANNOTATED_CDS"/>
    <property type="molecule type" value="Genomic_DNA"/>
</dbReference>
<dbReference type="EMBL" id="AFYH01135122">
    <property type="status" value="NOT_ANNOTATED_CDS"/>
    <property type="molecule type" value="Genomic_DNA"/>
</dbReference>
<dbReference type="InterPro" id="IPR008271">
    <property type="entry name" value="Ser/Thr_kinase_AS"/>
</dbReference>
<dbReference type="GO" id="GO:0046872">
    <property type="term" value="F:metal ion binding"/>
    <property type="evidence" value="ECO:0007669"/>
    <property type="project" value="UniProtKB-KW"/>
</dbReference>
<evidence type="ECO:0000256" key="3">
    <source>
        <dbReference type="ARBA" id="ARBA00012513"/>
    </source>
</evidence>
<evidence type="ECO:0000259" key="15">
    <source>
        <dbReference type="PROSITE" id="PS50011"/>
    </source>
</evidence>
<comment type="catalytic activity">
    <reaction evidence="12">
        <text>L-seryl-[protein] + ATP = O-phospho-L-seryl-[protein] + ADP + H(+)</text>
        <dbReference type="Rhea" id="RHEA:17989"/>
        <dbReference type="Rhea" id="RHEA-COMP:9863"/>
        <dbReference type="Rhea" id="RHEA-COMP:11604"/>
        <dbReference type="ChEBI" id="CHEBI:15378"/>
        <dbReference type="ChEBI" id="CHEBI:29999"/>
        <dbReference type="ChEBI" id="CHEBI:30616"/>
        <dbReference type="ChEBI" id="CHEBI:83421"/>
        <dbReference type="ChEBI" id="CHEBI:456216"/>
        <dbReference type="EC" id="2.7.11.1"/>
    </reaction>
</comment>
<accession>H2ZV00</accession>